<dbReference type="InterPro" id="IPR050275">
    <property type="entry name" value="PGM_Phosphatase"/>
</dbReference>
<dbReference type="InterPro" id="IPR029033">
    <property type="entry name" value="His_PPase_superfam"/>
</dbReference>
<name>A0A917AND6_9BACI</name>
<dbReference type="RefSeq" id="WP_188387314.1">
    <property type="nucleotide sequence ID" value="NZ_BMFK01000001.1"/>
</dbReference>
<reference evidence="1" key="1">
    <citation type="journal article" date="2014" name="Int. J. Syst. Evol. Microbiol.">
        <title>Complete genome sequence of Corynebacterium casei LMG S-19264T (=DSM 44701T), isolated from a smear-ripened cheese.</title>
        <authorList>
            <consortium name="US DOE Joint Genome Institute (JGI-PGF)"/>
            <person name="Walter F."/>
            <person name="Albersmeier A."/>
            <person name="Kalinowski J."/>
            <person name="Ruckert C."/>
        </authorList>
    </citation>
    <scope>NUCLEOTIDE SEQUENCE</scope>
    <source>
        <strain evidence="1">CGMCC 1.12698</strain>
    </source>
</reference>
<dbReference type="Pfam" id="PF00300">
    <property type="entry name" value="His_Phos_1"/>
    <property type="match status" value="1"/>
</dbReference>
<dbReference type="InterPro" id="IPR013078">
    <property type="entry name" value="His_Pase_superF_clade-1"/>
</dbReference>
<dbReference type="GO" id="GO:0005737">
    <property type="term" value="C:cytoplasm"/>
    <property type="evidence" value="ECO:0007669"/>
    <property type="project" value="TreeGrafter"/>
</dbReference>
<dbReference type="Proteomes" id="UP000605259">
    <property type="component" value="Unassembled WGS sequence"/>
</dbReference>
<dbReference type="CDD" id="cd07067">
    <property type="entry name" value="HP_PGM_like"/>
    <property type="match status" value="1"/>
</dbReference>
<evidence type="ECO:0000313" key="1">
    <source>
        <dbReference type="EMBL" id="GGE61721.1"/>
    </source>
</evidence>
<dbReference type="SUPFAM" id="SSF53254">
    <property type="entry name" value="Phosphoglycerate mutase-like"/>
    <property type="match status" value="1"/>
</dbReference>
<sequence>MKRFILIRHCQATGQEIEAPLTNKGERQALLLKDYLLASEYHIDKIVSSHYKRAIESIEPFAKHIDTLIHIDERLGERVLSDTSLNNWQELLAQTFIDLDLSFHGGESSRETMERAVAVIQEEKTSSAETILLVTHGNLLTLLLKYFDNRFGYEEWSKLSNPDIYEVCIATDGQATISCLWKEVPECM</sequence>
<dbReference type="SMART" id="SM00855">
    <property type="entry name" value="PGAM"/>
    <property type="match status" value="1"/>
</dbReference>
<evidence type="ECO:0000313" key="2">
    <source>
        <dbReference type="Proteomes" id="UP000605259"/>
    </source>
</evidence>
<dbReference type="Gene3D" id="3.40.50.1240">
    <property type="entry name" value="Phosphoglycerate mutase-like"/>
    <property type="match status" value="1"/>
</dbReference>
<reference evidence="1" key="2">
    <citation type="submission" date="2020-09" db="EMBL/GenBank/DDBJ databases">
        <authorList>
            <person name="Sun Q."/>
            <person name="Zhou Y."/>
        </authorList>
    </citation>
    <scope>NUCLEOTIDE SEQUENCE</scope>
    <source>
        <strain evidence="1">CGMCC 1.12698</strain>
    </source>
</reference>
<dbReference type="PANTHER" id="PTHR48100">
    <property type="entry name" value="BROAD-SPECIFICITY PHOSPHATASE YOR283W-RELATED"/>
    <property type="match status" value="1"/>
</dbReference>
<proteinExistence type="predicted"/>
<dbReference type="GO" id="GO:0016791">
    <property type="term" value="F:phosphatase activity"/>
    <property type="evidence" value="ECO:0007669"/>
    <property type="project" value="TreeGrafter"/>
</dbReference>
<accession>A0A917AND6</accession>
<keyword evidence="2" id="KW-1185">Reference proteome</keyword>
<protein>
    <submittedName>
        <fullName evidence="1">Phosphoglycerate mutase</fullName>
    </submittedName>
</protein>
<comment type="caution">
    <text evidence="1">The sequence shown here is derived from an EMBL/GenBank/DDBJ whole genome shotgun (WGS) entry which is preliminary data.</text>
</comment>
<dbReference type="PANTHER" id="PTHR48100:SF1">
    <property type="entry name" value="HISTIDINE PHOSPHATASE FAMILY PROTEIN-RELATED"/>
    <property type="match status" value="1"/>
</dbReference>
<dbReference type="AlphaFoldDB" id="A0A917AND6"/>
<dbReference type="EMBL" id="BMFK01000001">
    <property type="protein sequence ID" value="GGE61721.1"/>
    <property type="molecule type" value="Genomic_DNA"/>
</dbReference>
<organism evidence="1 2">
    <name type="scientific">Priestia taiwanensis</name>
    <dbReference type="NCBI Taxonomy" id="1347902"/>
    <lineage>
        <taxon>Bacteria</taxon>
        <taxon>Bacillati</taxon>
        <taxon>Bacillota</taxon>
        <taxon>Bacilli</taxon>
        <taxon>Bacillales</taxon>
        <taxon>Bacillaceae</taxon>
        <taxon>Priestia</taxon>
    </lineage>
</organism>
<gene>
    <name evidence="1" type="primary">gpmA</name>
    <name evidence="1" type="ORF">GCM10007140_10050</name>
</gene>